<dbReference type="RefSeq" id="WP_377764503.1">
    <property type="nucleotide sequence ID" value="NZ_JBHRXY010000063.1"/>
</dbReference>
<name>A0ABV7UA75_9RHOB</name>
<evidence type="ECO:0000313" key="6">
    <source>
        <dbReference type="EMBL" id="MFC3632056.1"/>
    </source>
</evidence>
<feature type="transmembrane region" description="Helical" evidence="5">
    <location>
        <begin position="179"/>
        <end position="198"/>
    </location>
</feature>
<keyword evidence="1 5" id="KW-0812">Transmembrane</keyword>
<evidence type="ECO:0000256" key="5">
    <source>
        <dbReference type="SAM" id="Phobius"/>
    </source>
</evidence>
<keyword evidence="7" id="KW-1185">Reference proteome</keyword>
<dbReference type="Proteomes" id="UP001595539">
    <property type="component" value="Unassembled WGS sequence"/>
</dbReference>
<protein>
    <submittedName>
        <fullName evidence="6">MFS transporter</fullName>
    </submittedName>
</protein>
<evidence type="ECO:0000256" key="3">
    <source>
        <dbReference type="ARBA" id="ARBA00023136"/>
    </source>
</evidence>
<feature type="region of interest" description="Disordered" evidence="4">
    <location>
        <begin position="1"/>
        <end position="21"/>
    </location>
</feature>
<keyword evidence="3 5" id="KW-0472">Membrane</keyword>
<feature type="transmembrane region" description="Helical" evidence="5">
    <location>
        <begin position="324"/>
        <end position="341"/>
    </location>
</feature>
<dbReference type="PANTHER" id="PTHR23521">
    <property type="entry name" value="TRANSPORTER MFS SUPERFAMILY"/>
    <property type="match status" value="1"/>
</dbReference>
<feature type="transmembrane region" description="Helical" evidence="5">
    <location>
        <begin position="267"/>
        <end position="287"/>
    </location>
</feature>
<proteinExistence type="predicted"/>
<feature type="transmembrane region" description="Helical" evidence="5">
    <location>
        <begin position="362"/>
        <end position="383"/>
    </location>
</feature>
<dbReference type="InterPro" id="IPR011701">
    <property type="entry name" value="MFS"/>
</dbReference>
<feature type="compositionally biased region" description="Basic and acidic residues" evidence="4">
    <location>
        <begin position="1"/>
        <end position="14"/>
    </location>
</feature>
<evidence type="ECO:0000256" key="4">
    <source>
        <dbReference type="SAM" id="MobiDB-lite"/>
    </source>
</evidence>
<evidence type="ECO:0000256" key="1">
    <source>
        <dbReference type="ARBA" id="ARBA00022692"/>
    </source>
</evidence>
<feature type="transmembrane region" description="Helical" evidence="5">
    <location>
        <begin position="94"/>
        <end position="115"/>
    </location>
</feature>
<dbReference type="SUPFAM" id="SSF103473">
    <property type="entry name" value="MFS general substrate transporter"/>
    <property type="match status" value="1"/>
</dbReference>
<dbReference type="PANTHER" id="PTHR23521:SF3">
    <property type="entry name" value="MFS TRANSPORTER"/>
    <property type="match status" value="1"/>
</dbReference>
<organism evidence="6 7">
    <name type="scientific">Paracoccus angustae</name>
    <dbReference type="NCBI Taxonomy" id="1671480"/>
    <lineage>
        <taxon>Bacteria</taxon>
        <taxon>Pseudomonadati</taxon>
        <taxon>Pseudomonadota</taxon>
        <taxon>Alphaproteobacteria</taxon>
        <taxon>Rhodobacterales</taxon>
        <taxon>Paracoccaceae</taxon>
        <taxon>Paracoccus</taxon>
    </lineage>
</organism>
<dbReference type="InterPro" id="IPR036259">
    <property type="entry name" value="MFS_trans_sf"/>
</dbReference>
<feature type="transmembrane region" description="Helical" evidence="5">
    <location>
        <begin position="154"/>
        <end position="173"/>
    </location>
</feature>
<evidence type="ECO:0000313" key="7">
    <source>
        <dbReference type="Proteomes" id="UP001595539"/>
    </source>
</evidence>
<comment type="caution">
    <text evidence="6">The sequence shown here is derived from an EMBL/GenBank/DDBJ whole genome shotgun (WGS) entry which is preliminary data.</text>
</comment>
<dbReference type="Gene3D" id="1.20.1250.20">
    <property type="entry name" value="MFS general substrate transporter like domains"/>
    <property type="match status" value="1"/>
</dbReference>
<feature type="transmembrane region" description="Helical" evidence="5">
    <location>
        <begin position="299"/>
        <end position="318"/>
    </location>
</feature>
<sequence>MRSRSDGGRPDPENKNTGNAPDGLARPIAIVAIAQLFGTSLWFSANSAADGLMRAWRVGAGEIGWLTNAVQAGFILGTLAMSLLGIADRFRASGIFVASAVAGALSNAGFAWLAQDVHSGAFFRFLVGLSLAGIYPIGMKLVVSWEPERTGQALALLVAMLTLGTALPHFLRFTGEDLPWQWIVTCSSLLALAGAWTIHRLGTGPHLPIRPMTDGTARPSVLSAFGIGQFRAAAIGYFGHMWELYAFWTVVPLLVASTGLADRFPAAGVAGLSFAIIGAGTVGCLIGGALSRRIGSDRVALGALAVSGGCIGIFALGWPILPPAVLMGVLLIWGASVVADSPQFSALSARSCPKDMVGGALAIQNALGFAITIVSIAGVMALFERIGPAAVWLLLPGPAAGLFGYWRVGRRAG</sequence>
<accession>A0ABV7UA75</accession>
<reference evidence="7" key="1">
    <citation type="journal article" date="2019" name="Int. J. Syst. Evol. Microbiol.">
        <title>The Global Catalogue of Microorganisms (GCM) 10K type strain sequencing project: providing services to taxonomists for standard genome sequencing and annotation.</title>
        <authorList>
            <consortium name="The Broad Institute Genomics Platform"/>
            <consortium name="The Broad Institute Genome Sequencing Center for Infectious Disease"/>
            <person name="Wu L."/>
            <person name="Ma J."/>
        </authorList>
    </citation>
    <scope>NUCLEOTIDE SEQUENCE [LARGE SCALE GENOMIC DNA]</scope>
    <source>
        <strain evidence="7">KCTC 42473</strain>
    </source>
</reference>
<feature type="transmembrane region" description="Helical" evidence="5">
    <location>
        <begin position="121"/>
        <end position="142"/>
    </location>
</feature>
<keyword evidence="2 5" id="KW-1133">Transmembrane helix</keyword>
<dbReference type="Pfam" id="PF07690">
    <property type="entry name" value="MFS_1"/>
    <property type="match status" value="1"/>
</dbReference>
<feature type="transmembrane region" description="Helical" evidence="5">
    <location>
        <begin position="24"/>
        <end position="45"/>
    </location>
</feature>
<dbReference type="EMBL" id="JBHRXY010000063">
    <property type="protein sequence ID" value="MFC3632056.1"/>
    <property type="molecule type" value="Genomic_DNA"/>
</dbReference>
<feature type="transmembrane region" description="Helical" evidence="5">
    <location>
        <begin position="65"/>
        <end position="87"/>
    </location>
</feature>
<feature type="transmembrane region" description="Helical" evidence="5">
    <location>
        <begin position="389"/>
        <end position="408"/>
    </location>
</feature>
<evidence type="ECO:0000256" key="2">
    <source>
        <dbReference type="ARBA" id="ARBA00022989"/>
    </source>
</evidence>
<gene>
    <name evidence="6" type="ORF">ACFOM8_21815</name>
</gene>